<reference evidence="3" key="1">
    <citation type="journal article" date="2016" name="Genome Announc.">
        <title>Draft Genome Sequence of the Syntrophic Lactate-Degrading Bacterium Tepidanaerobacter syntrophicus JLT.</title>
        <authorList>
            <person name="Matsuura N."/>
            <person name="Ohashi A."/>
            <person name="Tourlousse D.M."/>
            <person name="Sekiguchi Y."/>
        </authorList>
    </citation>
    <scope>NUCLEOTIDE SEQUENCE [LARGE SCALE GENOMIC DNA]</scope>
    <source>
        <strain evidence="3">JL</strain>
    </source>
</reference>
<dbReference type="PANTHER" id="PTHR46558">
    <property type="entry name" value="TRACRIPTIONAL REGULATORY PROTEIN-RELATED-RELATED"/>
    <property type="match status" value="1"/>
</dbReference>
<dbReference type="Proteomes" id="UP000062160">
    <property type="component" value="Unassembled WGS sequence"/>
</dbReference>
<feature type="domain" description="HTH cro/C1-type" evidence="2">
    <location>
        <begin position="7"/>
        <end position="61"/>
    </location>
</feature>
<proteinExistence type="predicted"/>
<dbReference type="SMART" id="SM00530">
    <property type="entry name" value="HTH_XRE"/>
    <property type="match status" value="1"/>
</dbReference>
<accession>A0A0U9HBN5</accession>
<protein>
    <submittedName>
        <fullName evidence="3">DNA-binding transcriptional regulator, XRE-family HTH domain</fullName>
    </submittedName>
</protein>
<dbReference type="RefSeq" id="WP_162780975.1">
    <property type="nucleotide sequence ID" value="NZ_DF976999.1"/>
</dbReference>
<organism evidence="3">
    <name type="scientific">Tepidanaerobacter syntrophicus</name>
    <dbReference type="NCBI Taxonomy" id="224999"/>
    <lineage>
        <taxon>Bacteria</taxon>
        <taxon>Bacillati</taxon>
        <taxon>Bacillota</taxon>
        <taxon>Clostridia</taxon>
        <taxon>Thermosediminibacterales</taxon>
        <taxon>Tepidanaerobacteraceae</taxon>
        <taxon>Tepidanaerobacter</taxon>
    </lineage>
</organism>
<evidence type="ECO:0000313" key="4">
    <source>
        <dbReference type="Proteomes" id="UP000062160"/>
    </source>
</evidence>
<name>A0A0U9HBN5_9FIRM</name>
<dbReference type="Gene3D" id="1.10.260.40">
    <property type="entry name" value="lambda repressor-like DNA-binding domains"/>
    <property type="match status" value="1"/>
</dbReference>
<dbReference type="EMBL" id="DF976999">
    <property type="protein sequence ID" value="GAQ24197.1"/>
    <property type="molecule type" value="Genomic_DNA"/>
</dbReference>
<keyword evidence="4" id="KW-1185">Reference proteome</keyword>
<evidence type="ECO:0000256" key="1">
    <source>
        <dbReference type="ARBA" id="ARBA00023125"/>
    </source>
</evidence>
<gene>
    <name evidence="3" type="ORF">TSYNT_523</name>
</gene>
<keyword evidence="1 3" id="KW-0238">DNA-binding</keyword>
<dbReference type="SUPFAM" id="SSF47413">
    <property type="entry name" value="lambda repressor-like DNA-binding domains"/>
    <property type="match status" value="1"/>
</dbReference>
<sequence length="66" mass="7912">MKLRPLIRERRMEKHLTQKQFAELLGTRQGVVSRWENGHDYPSLPYLIKIEKILDCTLQDLFEAEE</sequence>
<dbReference type="InterPro" id="IPR001387">
    <property type="entry name" value="Cro/C1-type_HTH"/>
</dbReference>
<dbReference type="AlphaFoldDB" id="A0A0U9HBN5"/>
<dbReference type="PANTHER" id="PTHR46558:SF3">
    <property type="entry name" value="TRANSCRIPTIONAL REGULATOR"/>
    <property type="match status" value="1"/>
</dbReference>
<evidence type="ECO:0000259" key="2">
    <source>
        <dbReference type="PROSITE" id="PS50943"/>
    </source>
</evidence>
<evidence type="ECO:0000313" key="3">
    <source>
        <dbReference type="EMBL" id="GAQ24197.1"/>
    </source>
</evidence>
<dbReference type="GO" id="GO:0003677">
    <property type="term" value="F:DNA binding"/>
    <property type="evidence" value="ECO:0007669"/>
    <property type="project" value="UniProtKB-KW"/>
</dbReference>
<dbReference type="PROSITE" id="PS50943">
    <property type="entry name" value="HTH_CROC1"/>
    <property type="match status" value="1"/>
</dbReference>
<dbReference type="InterPro" id="IPR010982">
    <property type="entry name" value="Lambda_DNA-bd_dom_sf"/>
</dbReference>
<dbReference type="CDD" id="cd00093">
    <property type="entry name" value="HTH_XRE"/>
    <property type="match status" value="1"/>
</dbReference>
<dbReference type="Pfam" id="PF01381">
    <property type="entry name" value="HTH_3"/>
    <property type="match status" value="1"/>
</dbReference>